<dbReference type="InterPro" id="IPR000860">
    <property type="entry name" value="HemC"/>
</dbReference>
<dbReference type="STRING" id="1817756.A2140_09015"/>
<dbReference type="GO" id="GO:0005737">
    <property type="term" value="C:cytoplasm"/>
    <property type="evidence" value="ECO:0007669"/>
    <property type="project" value="UniProtKB-UniRule"/>
</dbReference>
<accession>A0A1F6T3J1</accession>
<comment type="similarity">
    <text evidence="4">Belongs to the HMBS family.</text>
</comment>
<evidence type="ECO:0000256" key="1">
    <source>
        <dbReference type="ARBA" id="ARBA00001916"/>
    </source>
</evidence>
<keyword evidence="7" id="KW-0627">Porphyrin biosynthesis</keyword>
<comment type="cofactor">
    <cofactor evidence="1">
        <name>dipyrromethane</name>
        <dbReference type="ChEBI" id="CHEBI:60342"/>
    </cofactor>
</comment>
<evidence type="ECO:0000256" key="4">
    <source>
        <dbReference type="ARBA" id="ARBA00005638"/>
    </source>
</evidence>
<comment type="function">
    <text evidence="2">Tetrapolymerization of the monopyrrole PBG into the hydroxymethylbilane pre-uroporphyrinogen in several discrete steps.</text>
</comment>
<dbReference type="Gene3D" id="3.40.190.10">
    <property type="entry name" value="Periplasmic binding protein-like II"/>
    <property type="match status" value="2"/>
</dbReference>
<dbReference type="EC" id="2.5.1.61" evidence="9"/>
<dbReference type="SUPFAM" id="SSF53850">
    <property type="entry name" value="Periplasmic binding protein-like II"/>
    <property type="match status" value="1"/>
</dbReference>
<evidence type="ECO:0000256" key="8">
    <source>
        <dbReference type="ARBA" id="ARBA00048169"/>
    </source>
</evidence>
<feature type="domain" description="Porphobilinogen deaminase N-terminal" evidence="10">
    <location>
        <begin position="4"/>
        <end position="201"/>
    </location>
</feature>
<dbReference type="PANTHER" id="PTHR11557:SF0">
    <property type="entry name" value="PORPHOBILINOGEN DEAMINASE"/>
    <property type="match status" value="1"/>
</dbReference>
<evidence type="ECO:0000259" key="10">
    <source>
        <dbReference type="Pfam" id="PF01379"/>
    </source>
</evidence>
<dbReference type="GO" id="GO:0006782">
    <property type="term" value="P:protoporphyrinogen IX biosynthetic process"/>
    <property type="evidence" value="ECO:0007669"/>
    <property type="project" value="UniProtKB-UniPathway"/>
</dbReference>
<evidence type="ECO:0000256" key="7">
    <source>
        <dbReference type="ARBA" id="ARBA00023244"/>
    </source>
</evidence>
<proteinExistence type="inferred from homology"/>
<comment type="subunit">
    <text evidence="5">Monomer.</text>
</comment>
<dbReference type="Proteomes" id="UP000178379">
    <property type="component" value="Unassembled WGS sequence"/>
</dbReference>
<evidence type="ECO:0000256" key="2">
    <source>
        <dbReference type="ARBA" id="ARBA00002869"/>
    </source>
</evidence>
<feature type="non-terminal residue" evidence="11">
    <location>
        <position position="201"/>
    </location>
</feature>
<evidence type="ECO:0000256" key="9">
    <source>
        <dbReference type="NCBIfam" id="TIGR00212"/>
    </source>
</evidence>
<protein>
    <recommendedName>
        <fullName evidence="9">Hydroxymethylbilane synthase</fullName>
        <ecNumber evidence="9">2.5.1.61</ecNumber>
    </recommendedName>
</protein>
<sequence length="201" mass="21879">MKHLRLGTRKSPLALWQAEHVQARLQSLHPGLTVELVRITTEGDRILDRSLARVGGKGLFIKELEQAIEDGRIDLAVHSLKDMTVTLPPGMRLAAVLEREDPRDAFVSARFAALAELPAGARVGTASLRRQCQIRATYPLLKVEMLRGNVNTRLARLDAGDFDAILLAGAGLKRLGFAARIRRLLDPAECLPAVGQGAIGI</sequence>
<dbReference type="NCBIfam" id="TIGR00212">
    <property type="entry name" value="hemC"/>
    <property type="match status" value="1"/>
</dbReference>
<comment type="catalytic activity">
    <reaction evidence="8">
        <text>4 porphobilinogen + H2O = hydroxymethylbilane + 4 NH4(+)</text>
        <dbReference type="Rhea" id="RHEA:13185"/>
        <dbReference type="ChEBI" id="CHEBI:15377"/>
        <dbReference type="ChEBI" id="CHEBI:28938"/>
        <dbReference type="ChEBI" id="CHEBI:57845"/>
        <dbReference type="ChEBI" id="CHEBI:58126"/>
        <dbReference type="EC" id="2.5.1.61"/>
    </reaction>
</comment>
<dbReference type="GO" id="GO:0004418">
    <property type="term" value="F:hydroxymethylbilane synthase activity"/>
    <property type="evidence" value="ECO:0007669"/>
    <property type="project" value="UniProtKB-UniRule"/>
</dbReference>
<dbReference type="Pfam" id="PF01379">
    <property type="entry name" value="Porphobil_deam"/>
    <property type="match status" value="1"/>
</dbReference>
<organism evidence="11 12">
    <name type="scientific">Candidatus Muproteobacteria bacterium RBG_16_62_13</name>
    <dbReference type="NCBI Taxonomy" id="1817756"/>
    <lineage>
        <taxon>Bacteria</taxon>
        <taxon>Pseudomonadati</taxon>
        <taxon>Pseudomonadota</taxon>
        <taxon>Candidatus Muproteobacteria</taxon>
    </lineage>
</organism>
<evidence type="ECO:0000256" key="6">
    <source>
        <dbReference type="ARBA" id="ARBA00022679"/>
    </source>
</evidence>
<dbReference type="EMBL" id="MFSQ01000088">
    <property type="protein sequence ID" value="OGI39731.1"/>
    <property type="molecule type" value="Genomic_DNA"/>
</dbReference>
<dbReference type="PRINTS" id="PR00151">
    <property type="entry name" value="PORPHBDMNASE"/>
</dbReference>
<dbReference type="UniPathway" id="UPA00251">
    <property type="reaction ID" value="UER00319"/>
</dbReference>
<evidence type="ECO:0000313" key="12">
    <source>
        <dbReference type="Proteomes" id="UP000178379"/>
    </source>
</evidence>
<dbReference type="FunFam" id="3.40.190.10:FF:000005">
    <property type="entry name" value="Porphobilinogen deaminase"/>
    <property type="match status" value="1"/>
</dbReference>
<dbReference type="InterPro" id="IPR022417">
    <property type="entry name" value="Porphobilin_deaminase_N"/>
</dbReference>
<evidence type="ECO:0000313" key="11">
    <source>
        <dbReference type="EMBL" id="OGI39731.1"/>
    </source>
</evidence>
<evidence type="ECO:0000256" key="5">
    <source>
        <dbReference type="ARBA" id="ARBA00011245"/>
    </source>
</evidence>
<dbReference type="AlphaFoldDB" id="A0A1F6T3J1"/>
<reference evidence="11 12" key="1">
    <citation type="journal article" date="2016" name="Nat. Commun.">
        <title>Thousands of microbial genomes shed light on interconnected biogeochemical processes in an aquifer system.</title>
        <authorList>
            <person name="Anantharaman K."/>
            <person name="Brown C.T."/>
            <person name="Hug L.A."/>
            <person name="Sharon I."/>
            <person name="Castelle C.J."/>
            <person name="Probst A.J."/>
            <person name="Thomas B.C."/>
            <person name="Singh A."/>
            <person name="Wilkins M.J."/>
            <person name="Karaoz U."/>
            <person name="Brodie E.L."/>
            <person name="Williams K.H."/>
            <person name="Hubbard S.S."/>
            <person name="Banfield J.F."/>
        </authorList>
    </citation>
    <scope>NUCLEOTIDE SEQUENCE [LARGE SCALE GENOMIC DNA]</scope>
</reference>
<comment type="pathway">
    <text evidence="3">Porphyrin-containing compound metabolism; protoporphyrin-IX biosynthesis; coproporphyrinogen-III from 5-aminolevulinate: step 2/4.</text>
</comment>
<evidence type="ECO:0000256" key="3">
    <source>
        <dbReference type="ARBA" id="ARBA00004735"/>
    </source>
</evidence>
<dbReference type="FunFam" id="3.40.190.10:FF:000004">
    <property type="entry name" value="Porphobilinogen deaminase"/>
    <property type="match status" value="1"/>
</dbReference>
<gene>
    <name evidence="11" type="ORF">A2140_09015</name>
</gene>
<dbReference type="PANTHER" id="PTHR11557">
    <property type="entry name" value="PORPHOBILINOGEN DEAMINASE"/>
    <property type="match status" value="1"/>
</dbReference>
<comment type="caution">
    <text evidence="11">The sequence shown here is derived from an EMBL/GenBank/DDBJ whole genome shotgun (WGS) entry which is preliminary data.</text>
</comment>
<name>A0A1F6T3J1_9PROT</name>
<keyword evidence="6" id="KW-0808">Transferase</keyword>